<evidence type="ECO:0000256" key="11">
    <source>
        <dbReference type="SAM" id="Phobius"/>
    </source>
</evidence>
<feature type="transmembrane region" description="Helical" evidence="11">
    <location>
        <begin position="2311"/>
        <end position="2332"/>
    </location>
</feature>
<evidence type="ECO:0000259" key="12">
    <source>
        <dbReference type="PROSITE" id="PS50095"/>
    </source>
</evidence>
<comment type="caution">
    <text evidence="14">The sequence shown here is derived from an EMBL/GenBank/DDBJ whole genome shotgun (WGS) entry which is preliminary data.</text>
</comment>
<dbReference type="FunFam" id="2.60.60.20:FF:000016">
    <property type="entry name" value="Polycystin family receptor for egg jelly"/>
    <property type="match status" value="1"/>
</dbReference>
<keyword evidence="4" id="KW-0732">Signal</keyword>
<feature type="transmembrane region" description="Helical" evidence="11">
    <location>
        <begin position="1706"/>
        <end position="1728"/>
    </location>
</feature>
<evidence type="ECO:0000313" key="15">
    <source>
        <dbReference type="Proteomes" id="UP000289886"/>
    </source>
</evidence>
<accession>A0A444UK42</accession>
<keyword evidence="5 11" id="KW-1133">Transmembrane helix</keyword>
<dbReference type="InterPro" id="IPR051223">
    <property type="entry name" value="Polycystin"/>
</dbReference>
<evidence type="ECO:0000256" key="8">
    <source>
        <dbReference type="PIRSR" id="PIRSR603915-2"/>
    </source>
</evidence>
<evidence type="ECO:0000256" key="4">
    <source>
        <dbReference type="ARBA" id="ARBA00022729"/>
    </source>
</evidence>
<dbReference type="Pfam" id="PF20519">
    <property type="entry name" value="Polycystin_dom"/>
    <property type="match status" value="1"/>
</dbReference>
<feature type="transmembrane region" description="Helical" evidence="11">
    <location>
        <begin position="1880"/>
        <end position="1906"/>
    </location>
</feature>
<dbReference type="InterPro" id="IPR036392">
    <property type="entry name" value="PLAT/LH2_dom_sf"/>
</dbReference>
<keyword evidence="15" id="KW-1185">Reference proteome</keyword>
<keyword evidence="3 11" id="KW-0812">Transmembrane</keyword>
<dbReference type="SMART" id="SM00308">
    <property type="entry name" value="LH2"/>
    <property type="match status" value="1"/>
</dbReference>
<evidence type="ECO:0000256" key="1">
    <source>
        <dbReference type="ARBA" id="ARBA00004141"/>
    </source>
</evidence>
<evidence type="ECO:0000256" key="5">
    <source>
        <dbReference type="ARBA" id="ARBA00022989"/>
    </source>
</evidence>
<dbReference type="Pfam" id="PF08016">
    <property type="entry name" value="PKD_channel"/>
    <property type="match status" value="1"/>
</dbReference>
<dbReference type="InterPro" id="IPR001024">
    <property type="entry name" value="PLAT/LH2_dom"/>
</dbReference>
<dbReference type="Gene3D" id="2.60.60.20">
    <property type="entry name" value="PLAT/LH2 domain"/>
    <property type="match status" value="1"/>
</dbReference>
<dbReference type="PROSITE" id="PS51111">
    <property type="entry name" value="REJ"/>
    <property type="match status" value="1"/>
</dbReference>
<feature type="transmembrane region" description="Helical" evidence="11">
    <location>
        <begin position="2271"/>
        <end position="2290"/>
    </location>
</feature>
<feature type="transmembrane region" description="Helical" evidence="11">
    <location>
        <begin position="1467"/>
        <end position="1488"/>
    </location>
</feature>
<evidence type="ECO:0000256" key="6">
    <source>
        <dbReference type="ARBA" id="ARBA00023136"/>
    </source>
</evidence>
<dbReference type="GO" id="GO:0016020">
    <property type="term" value="C:membrane"/>
    <property type="evidence" value="ECO:0007669"/>
    <property type="project" value="UniProtKB-SubCell"/>
</dbReference>
<evidence type="ECO:0000256" key="7">
    <source>
        <dbReference type="ARBA" id="ARBA00023180"/>
    </source>
</evidence>
<dbReference type="PANTHER" id="PTHR10877">
    <property type="entry name" value="POLYCYSTIN FAMILY MEMBER"/>
    <property type="match status" value="1"/>
</dbReference>
<feature type="transmembrane region" description="Helical" evidence="11">
    <location>
        <begin position="1676"/>
        <end position="1694"/>
    </location>
</feature>
<feature type="disulfide bond" evidence="8">
    <location>
        <begin position="2114"/>
        <end position="2131"/>
    </location>
</feature>
<evidence type="ECO:0000256" key="10">
    <source>
        <dbReference type="SAM" id="MobiDB-lite"/>
    </source>
</evidence>
<evidence type="ECO:0000256" key="2">
    <source>
        <dbReference type="ARBA" id="ARBA00007200"/>
    </source>
</evidence>
<feature type="transmembrane region" description="Helical" evidence="11">
    <location>
        <begin position="1918"/>
        <end position="1944"/>
    </location>
</feature>
<feature type="compositionally biased region" description="Basic and acidic residues" evidence="10">
    <location>
        <begin position="1837"/>
        <end position="1851"/>
    </location>
</feature>
<feature type="transmembrane region" description="Helical" evidence="11">
    <location>
        <begin position="2015"/>
        <end position="2037"/>
    </location>
</feature>
<name>A0A444UK42_ACIRT</name>
<keyword evidence="7" id="KW-0325">Glycoprotein</keyword>
<keyword evidence="6 11" id="KW-0472">Membrane</keyword>
<dbReference type="InterPro" id="IPR002859">
    <property type="entry name" value="PKD/REJ-like"/>
</dbReference>
<dbReference type="InterPro" id="IPR013122">
    <property type="entry name" value="PKD1_2_channel"/>
</dbReference>
<dbReference type="EMBL" id="SCEB01214404">
    <property type="protein sequence ID" value="RXM35504.1"/>
    <property type="molecule type" value="Genomic_DNA"/>
</dbReference>
<dbReference type="SUPFAM" id="SSF49723">
    <property type="entry name" value="Lipase/lipooxygenase domain (PLAT/LH2 domain)"/>
    <property type="match status" value="1"/>
</dbReference>
<feature type="transmembrane region" description="Helical" evidence="11">
    <location>
        <begin position="2456"/>
        <end position="2484"/>
    </location>
</feature>
<dbReference type="Gene3D" id="1.10.287.70">
    <property type="match status" value="1"/>
</dbReference>
<dbReference type="GO" id="GO:0050982">
    <property type="term" value="P:detection of mechanical stimulus"/>
    <property type="evidence" value="ECO:0007669"/>
    <property type="project" value="TreeGrafter"/>
</dbReference>
<dbReference type="PROSITE" id="PS50095">
    <property type="entry name" value="PLAT"/>
    <property type="match status" value="1"/>
</dbReference>
<organism evidence="14 15">
    <name type="scientific">Acipenser ruthenus</name>
    <name type="common">Sterlet sturgeon</name>
    <dbReference type="NCBI Taxonomy" id="7906"/>
    <lineage>
        <taxon>Eukaryota</taxon>
        <taxon>Metazoa</taxon>
        <taxon>Chordata</taxon>
        <taxon>Craniata</taxon>
        <taxon>Vertebrata</taxon>
        <taxon>Euteleostomi</taxon>
        <taxon>Actinopterygii</taxon>
        <taxon>Chondrostei</taxon>
        <taxon>Acipenseriformes</taxon>
        <taxon>Acipenseridae</taxon>
        <taxon>Acipenser</taxon>
    </lineage>
</organism>
<proteinExistence type="inferred from homology"/>
<dbReference type="GO" id="GO:0005262">
    <property type="term" value="F:calcium channel activity"/>
    <property type="evidence" value="ECO:0007669"/>
    <property type="project" value="TreeGrafter"/>
</dbReference>
<dbReference type="PRINTS" id="PR01433">
    <property type="entry name" value="POLYCYSTIN2"/>
</dbReference>
<evidence type="ECO:0000259" key="13">
    <source>
        <dbReference type="PROSITE" id="PS51111"/>
    </source>
</evidence>
<dbReference type="InterPro" id="IPR003915">
    <property type="entry name" value="PKD_2"/>
</dbReference>
<keyword evidence="14" id="KW-0675">Receptor</keyword>
<comment type="subcellular location">
    <subcellularLocation>
        <location evidence="1">Membrane</location>
        <topology evidence="1">Multi-pass membrane protein</topology>
    </subcellularLocation>
</comment>
<feature type="transmembrane region" description="Helical" evidence="11">
    <location>
        <begin position="2360"/>
        <end position="2380"/>
    </location>
</feature>
<dbReference type="InterPro" id="IPR014010">
    <property type="entry name" value="REJ_dom"/>
</dbReference>
<dbReference type="InterPro" id="IPR046791">
    <property type="entry name" value="Polycystin_dom"/>
</dbReference>
<dbReference type="Pfam" id="PF02010">
    <property type="entry name" value="REJ"/>
    <property type="match status" value="1"/>
</dbReference>
<evidence type="ECO:0000256" key="3">
    <source>
        <dbReference type="ARBA" id="ARBA00022692"/>
    </source>
</evidence>
<dbReference type="GO" id="GO:0005509">
    <property type="term" value="F:calcium ion binding"/>
    <property type="evidence" value="ECO:0007669"/>
    <property type="project" value="InterPro"/>
</dbReference>
<gene>
    <name evidence="14" type="ORF">EOD39_4053</name>
</gene>
<dbReference type="Proteomes" id="UP000289886">
    <property type="component" value="Unassembled WGS sequence"/>
</dbReference>
<sequence>MDTETFFPCRFWEFGVIELQNTDFKSTTDDTGPPPLCTWQQQSQLIKTTTEWFGKEVITTSNQSLITIDCTVDFCQYPQCRLQRIAISIISQRVSDMFLLNEFAYEFDITRIAWCAALKSSAWFYEFSAPDATPEILLKVPSESYTDIDFARIPDALKDNCSRYYSYVVNAEFTNIGTYIVTVAYGERYKNVSVVVRQVLLTVYNTKSEVLNQTAVVQLFWNATDSPKAVSYQLTTKDSNQNWFLEYNTYAYMKDFCSNSNMPERHVLAEIVIEKTAPLENFSGVITFSNDTVELVLGSNVINLHLNFVTKQIYLYYFSSSGGLYYSKNENTDNDNSLHYIVFEQQSFLHLIKFGLTKEHLYTFSLSVYLDKRAELYRSLNTTDTDIHLYSSGPAQVGVTQYIVWFLPLQDSLVQCKWNFKVEIECPKKHFIMLELSYSDNVRNGFVYIPDVILPFDPTFYAGFVSGFNCSSGSGEGYFELSVYFEKNIFKRQGAPVYFVEKPCTLPRVVIQKPSPPIIASKKKTEQTIFSSVAIDCSDDSGLRFSWKIYNVTDNNSLPDWDNNLNVPLISPVDKYFLFIPKDSLEIGLYLLNFTVSFSTAEGMTFKNSDRVFVEIQKSDLEADILGGSYRTVDFNKPWVLNGSLSEDPDAPNTLDGLHFVWYCSKNAWDFQTMIWFINHHCHPDQNELAWPKSSEAIVQMPQKILASNTVYHFRLHVQKDSRESYFDQTVNVLPGSPPEIQINCIQNCGASVISSNRLIVSSKCISCDTDDTPSFEWSLFSMKDTSEIDFDWIGKTETGRFIRYLSINTLTLQKETNTAFELQVKVSTSSGTPSTQRYPFHINEPPKAGTCSIAPTSGIALVTTFIVQCSDFVDENLPLKYKVRASVDSGESVLASSSQDLSQGTIVYFGYQPITPPFVLPCGISSQHSDVTLYIQVYDQLEAFTQVSVLVKVKDLKSVKGNFTVAEKLREIARGSLTSSLKGRDYVKAGGLVYAMASVLNAPDSSLDLMQKTALREFLLNISSSMPMDSIHEVSQLAASISKLTKGSSELSKRSQELSVTKLVEVSSALNNYSKKGIGSETTENIGATVMSAVANTLEALTKSKALNNTDVSHQTEGVGSAFTALKYLSDAIFHGKVPGQNATEFKSKKMNITYNKNEPEKITDSIITNSECTTCFYPKLSQNITFPPEATVSVAVYEFEDNPYSWLSNGANFSTSVTAFEMLVSDDNGNVSNLDVETIEVVMVTKDKVPTQSIILKKTGKDILSAGLSFEMIPDVNSDVLMQFFSKIDVSFSVDIYLGNSVTKPIGSYILPRTNTKGLRSKVQGNETVIVSVELQNPYVVYIPQQLTLSEGPNDKYNVTILLKTASSRNISDTLVLNISIFSAQCSEFDGSSNSWSKFSCKMGPLTDKDKVHCICNSTSFARSKSQVQLPKTYMRSVAGKVFVFPYFVDLSKIGRLFETVGRNMVTLITVFIIVLIYTCLAIWAFKRRRFDETNRDQVIVLQDNDPFDKVCYLVTIYTGTWPGSGTSADVFFRLIGSLDQSDIHLLKHPKHKTFHRDDVDTFLVTTKTDLGDLHSVRFWHNNAGNSPDWYLSRVKVENLYNKQVWYFMCRKWFTTNKDGGILDRTFLATNQDMYVDKKDFFAIQLSVDLKCNALWFSVFARVIQSSFTRLQRLSCCFALLMSSLLTNIVLFRRERDSNKQDIYMLQSFMVGIESSLINVPVQIILTSLFKYSKQETATPTNAPYHNILQYLEEEENRCINQWLVRMSDAQPRDWRERLQRWYLLEGSVISDGDNYNIKSKSQSLKSSTASLNYVLPASVTDAIFTEDEDENDVKDEKETKELQQNKPEEPLAKVDVTKNLFPKITPMLFTNSSKVVLSWWCVYVAWCFIIICISISGFFIILYGLSYGTELSLKWLFASTVSVLQTLLIVQPIKIACISAISSFRKRRYSDLPWPSSTKLLEIDMGEVPQNIDEMQSRHSELIRARKSKTYKPLGDDEITAMMRRDAIKTKAFIFLKGIVSHFIVIGLVLHIAYSNDHTRAFYYKKFIKSKFSADLSTVDAIDPFYLWMNNKALPLLHDPSNPPFVSEINSIIVGLARIRQIRAKRGQVHCIIKDSSMFSTMIRTGRCQPKYGKEQEEKNNYNNSWETVYHVTSEENIRAYTGWVYESNSFPWDYESYGEQHVYGTGGYTVYFFPTVSMDNSSQKLLDLKTNNWLDGNTWAVILELTVYNPDVNLFCAISVVFEASPFGDINGVVSVKPFSMITLDKLFNSNILVNFAFVLFLIVYLTEECITMIREKKRYIRKINNLINFGLKSIFLVTVGLQISMFYKSSEMLNFYNLHKQSFIPLHAMASHDEIFRITVGFLFFFSVLKTLRYAKFIYTVRLAQSTILVELPGICSIAIVLLVFFLIYTAFGHLAFGQQDVNFNNYLHAAETVLSYCVLSFQKAEFTSNFLLAAFYLTTFMLVMVCILINLFQSVIILSYEKMRRPVHEDPSDEAEVVAFLVHKLQFIFYSLIGRKVTENEFKSFNGLLYGHPKKMEDNSIGLNTKDINGKKIAYILI</sequence>
<reference evidence="14 15" key="1">
    <citation type="submission" date="2019-01" db="EMBL/GenBank/DDBJ databases">
        <title>Draft Genome and Complete Hox-Cluster Characterization of the Sterlet Sturgeon (Acipenser ruthenus).</title>
        <authorList>
            <person name="Wei Q."/>
        </authorList>
    </citation>
    <scope>NUCLEOTIDE SEQUENCE [LARGE SCALE GENOMIC DNA]</scope>
    <source>
        <strain evidence="14">WHYD16114868_AA</strain>
        <tissue evidence="14">Blood</tissue>
    </source>
</reference>
<dbReference type="PANTHER" id="PTHR10877:SF185">
    <property type="entry name" value="POLYCYSTIN FAMILY RECEPTOR FOR EGG JELLY"/>
    <property type="match status" value="1"/>
</dbReference>
<feature type="region of interest" description="Disordered" evidence="10">
    <location>
        <begin position="1831"/>
        <end position="1851"/>
    </location>
</feature>
<evidence type="ECO:0000256" key="9">
    <source>
        <dbReference type="PROSITE-ProRule" id="PRU00152"/>
    </source>
</evidence>
<feature type="domain" description="REJ" evidence="13">
    <location>
        <begin position="504"/>
        <end position="1206"/>
    </location>
</feature>
<comment type="similarity">
    <text evidence="2">Belongs to the polycystin family.</text>
</comment>
<evidence type="ECO:0000313" key="14">
    <source>
        <dbReference type="EMBL" id="RXM35504.1"/>
    </source>
</evidence>
<feature type="domain" description="PLAT" evidence="12">
    <location>
        <begin position="1513"/>
        <end position="1630"/>
    </location>
</feature>
<comment type="caution">
    <text evidence="9">Lacks conserved residue(s) required for the propagation of feature annotation.</text>
</comment>
<feature type="transmembrane region" description="Helical" evidence="11">
    <location>
        <begin position="2392"/>
        <end position="2417"/>
    </location>
</feature>
<protein>
    <submittedName>
        <fullName evidence="14">Polycystic kidney disease and receptor for egg jelly-related protein</fullName>
    </submittedName>
</protein>
<dbReference type="Pfam" id="PF01477">
    <property type="entry name" value="PLAT"/>
    <property type="match status" value="1"/>
</dbReference>